<dbReference type="EMBL" id="BGPR01002853">
    <property type="protein sequence ID" value="GBM79989.1"/>
    <property type="molecule type" value="Genomic_DNA"/>
</dbReference>
<reference evidence="1 2" key="1">
    <citation type="journal article" date="2019" name="Sci. Rep.">
        <title>Orb-weaving spider Araneus ventricosus genome elucidates the spidroin gene catalogue.</title>
        <authorList>
            <person name="Kono N."/>
            <person name="Nakamura H."/>
            <person name="Ohtoshi R."/>
            <person name="Moran D.A.P."/>
            <person name="Shinohara A."/>
            <person name="Yoshida Y."/>
            <person name="Fujiwara M."/>
            <person name="Mori M."/>
            <person name="Tomita M."/>
            <person name="Arakawa K."/>
        </authorList>
    </citation>
    <scope>NUCLEOTIDE SEQUENCE [LARGE SCALE GENOMIC DNA]</scope>
</reference>
<keyword evidence="2" id="KW-1185">Reference proteome</keyword>
<organism evidence="1 2">
    <name type="scientific">Araneus ventricosus</name>
    <name type="common">Orbweaver spider</name>
    <name type="synonym">Epeira ventricosa</name>
    <dbReference type="NCBI Taxonomy" id="182803"/>
    <lineage>
        <taxon>Eukaryota</taxon>
        <taxon>Metazoa</taxon>
        <taxon>Ecdysozoa</taxon>
        <taxon>Arthropoda</taxon>
        <taxon>Chelicerata</taxon>
        <taxon>Arachnida</taxon>
        <taxon>Araneae</taxon>
        <taxon>Araneomorphae</taxon>
        <taxon>Entelegynae</taxon>
        <taxon>Araneoidea</taxon>
        <taxon>Araneidae</taxon>
        <taxon>Araneus</taxon>
    </lineage>
</organism>
<evidence type="ECO:0000313" key="1">
    <source>
        <dbReference type="EMBL" id="GBM79989.1"/>
    </source>
</evidence>
<name>A0A4Y2IRY6_ARAVE</name>
<protein>
    <recommendedName>
        <fullName evidence="3">ATP-dependent DNA helicase</fullName>
    </recommendedName>
</protein>
<evidence type="ECO:0008006" key="3">
    <source>
        <dbReference type="Google" id="ProtNLM"/>
    </source>
</evidence>
<sequence length="83" mass="9588">MPVTNLQEYTVTTRLNDIGKTVVIPRINGTSSDPAMPLEMSRIQFQFLLKVPFAMSINKYQGQTFQRAGLYWQMPHLLMSKHM</sequence>
<dbReference type="Proteomes" id="UP000499080">
    <property type="component" value="Unassembled WGS sequence"/>
</dbReference>
<evidence type="ECO:0000313" key="2">
    <source>
        <dbReference type="Proteomes" id="UP000499080"/>
    </source>
</evidence>
<dbReference type="AlphaFoldDB" id="A0A4Y2IRY6"/>
<gene>
    <name evidence="1" type="ORF">AVEN_47457_1</name>
</gene>
<proteinExistence type="predicted"/>
<accession>A0A4Y2IRY6</accession>
<comment type="caution">
    <text evidence="1">The sequence shown here is derived from an EMBL/GenBank/DDBJ whole genome shotgun (WGS) entry which is preliminary data.</text>
</comment>